<dbReference type="InterPro" id="IPR008521">
    <property type="entry name" value="Mg_trans_NIPA"/>
</dbReference>
<feature type="region of interest" description="Disordered" evidence="5">
    <location>
        <begin position="423"/>
        <end position="447"/>
    </location>
</feature>
<evidence type="ECO:0000313" key="7">
    <source>
        <dbReference type="EMBL" id="KUI63419.1"/>
    </source>
</evidence>
<keyword evidence="8" id="KW-1185">Reference proteome</keyword>
<accession>A0A194VH08</accession>
<evidence type="ECO:0000256" key="4">
    <source>
        <dbReference type="ARBA" id="ARBA00023136"/>
    </source>
</evidence>
<keyword evidence="4 6" id="KW-0472">Membrane</keyword>
<evidence type="ECO:0000256" key="6">
    <source>
        <dbReference type="SAM" id="Phobius"/>
    </source>
</evidence>
<dbReference type="Gene3D" id="1.10.3730.20">
    <property type="match status" value="1"/>
</dbReference>
<keyword evidence="2 6" id="KW-0812">Transmembrane</keyword>
<feature type="transmembrane region" description="Helical" evidence="6">
    <location>
        <begin position="280"/>
        <end position="299"/>
    </location>
</feature>
<organism evidence="7 8">
    <name type="scientific">Cytospora mali</name>
    <name type="common">Apple Valsa canker fungus</name>
    <name type="synonym">Valsa mali</name>
    <dbReference type="NCBI Taxonomy" id="578113"/>
    <lineage>
        <taxon>Eukaryota</taxon>
        <taxon>Fungi</taxon>
        <taxon>Dikarya</taxon>
        <taxon>Ascomycota</taxon>
        <taxon>Pezizomycotina</taxon>
        <taxon>Sordariomycetes</taxon>
        <taxon>Sordariomycetidae</taxon>
        <taxon>Diaporthales</taxon>
        <taxon>Cytosporaceae</taxon>
        <taxon>Cytospora</taxon>
    </lineage>
</organism>
<feature type="compositionally biased region" description="Polar residues" evidence="5">
    <location>
        <begin position="640"/>
        <end position="654"/>
    </location>
</feature>
<dbReference type="Pfam" id="PF05653">
    <property type="entry name" value="Mg_trans_NIPA"/>
    <property type="match status" value="1"/>
</dbReference>
<feature type="compositionally biased region" description="Polar residues" evidence="5">
    <location>
        <begin position="423"/>
        <end position="436"/>
    </location>
</feature>
<feature type="transmembrane region" description="Helical" evidence="6">
    <location>
        <begin position="305"/>
        <end position="323"/>
    </location>
</feature>
<feature type="transmembrane region" description="Helical" evidence="6">
    <location>
        <begin position="85"/>
        <end position="104"/>
    </location>
</feature>
<comment type="subcellular location">
    <subcellularLocation>
        <location evidence="1">Membrane</location>
        <topology evidence="1">Multi-pass membrane protein</topology>
    </subcellularLocation>
</comment>
<sequence length="793" mass="85507">MDTAAGVVLSTAHELYTRANDTSSDTSSSSTDSRPPVYKVIGICLATGSGLFIGSSFVLKKVGLLKANEKYKEEAGEGYGYLKNAYWWTGMTLMILGEILNFVAYAFTDAILVTPLGALSVVITTIFSAIFLKERLSMVGKVACFLCIVGSVVIVMNAPEESSVSDIQQMQHYVIAPGFLTYAGIIIVGSAIVAFFVAPKYGKKNMLVYISICSWVGGLSVSATQGLGAAIVAQIGGKPQFNQWFLYVLFVFVVGTLLTEIIFLNKALNLFNAALVTPTYYVYFTSTTIITSAVLFQGFKGTPTSIATVVMGFLVICSGVVLLQLSKSAKDVPDAALFAGDLNQIHTIAEQEQPESEPKADAIRGAAALVRRFSTTREKMEIEELKRLRMEKEQDRLESLSENGQPQFEWDGLRRRRTTLVSQRSRAMTTPSQPNAGSPHPPLGMSHFPTEQDLADQDRPFSAGLSSIVGTIRSRATSVLPGHPDFRGTPLNDSQNALNISTHKIQSPMHPVQLTEMSVAPGTHYGVPAGFKTEYDNGSGDVSMSSTSRHVQFGGELRHTPDVESLAPPTPPPHASAKRQFSFQNVFKRHREHGSESIDDRPMSSRSAGRPSSGRGRGHSNPHAKTATEEERLGLVMGDSATQHSRGGYSSTTAMPAYEEEDSYDDDRSDSFDDDVMPYSDDKLTRYGRGITETSPPRGTRIERGRGGSGSSSGGDEKSGMSVAEVIEYEEQRRKWHESRSRSGSRDQVPPTPPPKPPKHGGSSGTPGSQRGGGSAGGGYGTPRGGAARGAYM</sequence>
<feature type="transmembrane region" description="Helical" evidence="6">
    <location>
        <begin position="37"/>
        <end position="59"/>
    </location>
</feature>
<name>A0A194VH08_CYTMA</name>
<dbReference type="PANTHER" id="PTHR12570:SF92">
    <property type="entry name" value="SPICHTHYIN, ISOFORM B"/>
    <property type="match status" value="1"/>
</dbReference>
<feature type="compositionally biased region" description="Basic and acidic residues" evidence="5">
    <location>
        <begin position="730"/>
        <end position="745"/>
    </location>
</feature>
<evidence type="ECO:0000256" key="3">
    <source>
        <dbReference type="ARBA" id="ARBA00022989"/>
    </source>
</evidence>
<evidence type="ECO:0000256" key="2">
    <source>
        <dbReference type="ARBA" id="ARBA00022692"/>
    </source>
</evidence>
<dbReference type="InterPro" id="IPR037185">
    <property type="entry name" value="EmrE-like"/>
</dbReference>
<feature type="region of interest" description="Disordered" evidence="5">
    <location>
        <begin position="590"/>
        <end position="793"/>
    </location>
</feature>
<feature type="compositionally biased region" description="Low complexity" evidence="5">
    <location>
        <begin position="604"/>
        <end position="614"/>
    </location>
</feature>
<feature type="transmembrane region" description="Helical" evidence="6">
    <location>
        <begin position="206"/>
        <end position="232"/>
    </location>
</feature>
<dbReference type="Proteomes" id="UP000078559">
    <property type="component" value="Unassembled WGS sequence"/>
</dbReference>
<keyword evidence="3 6" id="KW-1133">Transmembrane helix</keyword>
<dbReference type="SUPFAM" id="SSF103481">
    <property type="entry name" value="Multidrug resistance efflux transporter EmrE"/>
    <property type="match status" value="1"/>
</dbReference>
<evidence type="ECO:0000256" key="5">
    <source>
        <dbReference type="SAM" id="MobiDB-lite"/>
    </source>
</evidence>
<feature type="transmembrane region" description="Helical" evidence="6">
    <location>
        <begin position="179"/>
        <end position="199"/>
    </location>
</feature>
<feature type="region of interest" description="Disordered" evidence="5">
    <location>
        <begin position="560"/>
        <end position="579"/>
    </location>
</feature>
<gene>
    <name evidence="7" type="ORF">VM1G_10264</name>
</gene>
<dbReference type="AlphaFoldDB" id="A0A194VH08"/>
<evidence type="ECO:0000313" key="8">
    <source>
        <dbReference type="Proteomes" id="UP000078559"/>
    </source>
</evidence>
<dbReference type="GO" id="GO:0015095">
    <property type="term" value="F:magnesium ion transmembrane transporter activity"/>
    <property type="evidence" value="ECO:0007669"/>
    <property type="project" value="InterPro"/>
</dbReference>
<evidence type="ECO:0000256" key="1">
    <source>
        <dbReference type="ARBA" id="ARBA00004141"/>
    </source>
</evidence>
<reference evidence="7" key="1">
    <citation type="submission" date="2014-12" db="EMBL/GenBank/DDBJ databases">
        <title>Genome Sequence of Valsa Canker Pathogens Uncovers a Specific Adaption of Colonization on Woody Bark.</title>
        <authorList>
            <person name="Yin Z."/>
            <person name="Liu H."/>
            <person name="Gao X."/>
            <person name="Li Z."/>
            <person name="Song N."/>
            <person name="Ke X."/>
            <person name="Dai Q."/>
            <person name="Wu Y."/>
            <person name="Sun Y."/>
            <person name="Xu J.-R."/>
            <person name="Kang Z.K."/>
            <person name="Wang L."/>
            <person name="Huang L."/>
        </authorList>
    </citation>
    <scope>NUCLEOTIDE SEQUENCE [LARGE SCALE GENOMIC DNA]</scope>
    <source>
        <strain evidence="7">03-8</strain>
    </source>
</reference>
<proteinExistence type="predicted"/>
<dbReference type="PANTHER" id="PTHR12570">
    <property type="match status" value="1"/>
</dbReference>
<protein>
    <submittedName>
        <fullName evidence="7">Magnesium transporter NIPA2</fullName>
    </submittedName>
</protein>
<feature type="transmembrane region" description="Helical" evidence="6">
    <location>
        <begin position="244"/>
        <end position="268"/>
    </location>
</feature>
<feature type="compositionally biased region" description="Basic and acidic residues" evidence="5">
    <location>
        <begin position="593"/>
        <end position="603"/>
    </location>
</feature>
<feature type="transmembrane region" description="Helical" evidence="6">
    <location>
        <begin position="139"/>
        <end position="159"/>
    </location>
</feature>
<feature type="compositionally biased region" description="Acidic residues" evidence="5">
    <location>
        <begin position="658"/>
        <end position="676"/>
    </location>
</feature>
<feature type="transmembrane region" description="Helical" evidence="6">
    <location>
        <begin position="110"/>
        <end position="132"/>
    </location>
</feature>
<dbReference type="EMBL" id="KN796113">
    <property type="protein sequence ID" value="KUI63419.1"/>
    <property type="molecule type" value="Genomic_DNA"/>
</dbReference>
<feature type="compositionally biased region" description="Gly residues" evidence="5">
    <location>
        <begin position="762"/>
        <end position="793"/>
    </location>
</feature>
<dbReference type="GO" id="GO:0016020">
    <property type="term" value="C:membrane"/>
    <property type="evidence" value="ECO:0007669"/>
    <property type="project" value="UniProtKB-SubCell"/>
</dbReference>
<dbReference type="OrthoDB" id="6428174at2759"/>